<organism evidence="4">
    <name type="scientific">Enterobius vermicularis</name>
    <name type="common">Human pinworm</name>
    <dbReference type="NCBI Taxonomy" id="51028"/>
    <lineage>
        <taxon>Eukaryota</taxon>
        <taxon>Metazoa</taxon>
        <taxon>Ecdysozoa</taxon>
        <taxon>Nematoda</taxon>
        <taxon>Chromadorea</taxon>
        <taxon>Rhabditida</taxon>
        <taxon>Spirurina</taxon>
        <taxon>Oxyuridomorpha</taxon>
        <taxon>Oxyuroidea</taxon>
        <taxon>Oxyuridae</taxon>
        <taxon>Enterobius</taxon>
    </lineage>
</organism>
<feature type="signal peptide" evidence="1">
    <location>
        <begin position="1"/>
        <end position="20"/>
    </location>
</feature>
<protein>
    <submittedName>
        <fullName evidence="4">Secreted protein</fullName>
    </submittedName>
</protein>
<dbReference type="AlphaFoldDB" id="A0A0N4V0W7"/>
<dbReference type="Gene3D" id="3.90.280.10">
    <property type="entry name" value="PEBP-like"/>
    <property type="match status" value="1"/>
</dbReference>
<sequence>MKQLFIVSFTLASTVILSSAQKQLTDCLKPWQKPVLSVATISEPAAPLRCHPETDPCPQNGAATECQFSFRSFMYVCCEDREDVRAPVCPKYHDTLNTFCGGSRSVCPKGYKCMRSRYDPKVELCCRPNPRKIHPEPETSFVDHSVTPMILPKAPKKILSVVFEEKNLTIGQLVSNDEISGLQVEPQLYALGLDDKLYTALMFDMTDGGDESILLWFAPDVPSYDGKLAFSKQKKIGISYHGPTGNEFPYGTHIVVAVLFEQKDYWPEKDVKKLNAREKVNIKAWLNSSSNILVREPVAGTIFGFTSVADDTDENVEVPSSTLF</sequence>
<dbReference type="EMBL" id="UXUI01007553">
    <property type="protein sequence ID" value="VDD88138.1"/>
    <property type="molecule type" value="Genomic_DNA"/>
</dbReference>
<dbReference type="OrthoDB" id="5771237at2759"/>
<name>A0A0N4V0W7_ENTVE</name>
<evidence type="ECO:0000313" key="3">
    <source>
        <dbReference type="Proteomes" id="UP000274131"/>
    </source>
</evidence>
<evidence type="ECO:0000313" key="4">
    <source>
        <dbReference type="WBParaSite" id="EVEC_0000357301-mRNA-1"/>
    </source>
</evidence>
<reference evidence="2 3" key="2">
    <citation type="submission" date="2018-10" db="EMBL/GenBank/DDBJ databases">
        <authorList>
            <consortium name="Pathogen Informatics"/>
        </authorList>
    </citation>
    <scope>NUCLEOTIDE SEQUENCE [LARGE SCALE GENOMIC DNA]</scope>
</reference>
<dbReference type="Proteomes" id="UP000274131">
    <property type="component" value="Unassembled WGS sequence"/>
</dbReference>
<dbReference type="SUPFAM" id="SSF49777">
    <property type="entry name" value="PEBP-like"/>
    <property type="match status" value="1"/>
</dbReference>
<dbReference type="WBParaSite" id="EVEC_0000357301-mRNA-1">
    <property type="protein sequence ID" value="EVEC_0000357301-mRNA-1"/>
    <property type="gene ID" value="EVEC_0000357301"/>
</dbReference>
<feature type="chain" id="PRO_5043122582" evidence="1">
    <location>
        <begin position="21"/>
        <end position="324"/>
    </location>
</feature>
<evidence type="ECO:0000313" key="2">
    <source>
        <dbReference type="EMBL" id="VDD88138.1"/>
    </source>
</evidence>
<reference evidence="4" key="1">
    <citation type="submission" date="2017-02" db="UniProtKB">
        <authorList>
            <consortium name="WormBaseParasite"/>
        </authorList>
    </citation>
    <scope>IDENTIFICATION</scope>
</reference>
<evidence type="ECO:0000256" key="1">
    <source>
        <dbReference type="SAM" id="SignalP"/>
    </source>
</evidence>
<dbReference type="InterPro" id="IPR036610">
    <property type="entry name" value="PEBP-like_sf"/>
</dbReference>
<gene>
    <name evidence="2" type="ORF">EVEC_LOCUS3281</name>
</gene>
<keyword evidence="1" id="KW-0732">Signal</keyword>
<proteinExistence type="predicted"/>
<accession>A0A0N4V0W7</accession>
<keyword evidence="3" id="KW-1185">Reference proteome</keyword>